<evidence type="ECO:0000313" key="2">
    <source>
        <dbReference type="Proteomes" id="UP000827976"/>
    </source>
</evidence>
<reference evidence="2" key="1">
    <citation type="journal article" date="2022" name="Nat. Commun.">
        <title>Chromosome evolution and the genetic basis of agronomically important traits in greater yam.</title>
        <authorList>
            <person name="Bredeson J.V."/>
            <person name="Lyons J.B."/>
            <person name="Oniyinde I.O."/>
            <person name="Okereke N.R."/>
            <person name="Kolade O."/>
            <person name="Nnabue I."/>
            <person name="Nwadili C.O."/>
            <person name="Hribova E."/>
            <person name="Parker M."/>
            <person name="Nwogha J."/>
            <person name="Shu S."/>
            <person name="Carlson J."/>
            <person name="Kariba R."/>
            <person name="Muthemba S."/>
            <person name="Knop K."/>
            <person name="Barton G.J."/>
            <person name="Sherwood A.V."/>
            <person name="Lopez-Montes A."/>
            <person name="Asiedu R."/>
            <person name="Jamnadass R."/>
            <person name="Muchugi A."/>
            <person name="Goodstein D."/>
            <person name="Egesi C.N."/>
            <person name="Featherston J."/>
            <person name="Asfaw A."/>
            <person name="Simpson G.G."/>
            <person name="Dolezel J."/>
            <person name="Hendre P.S."/>
            <person name="Van Deynze A."/>
            <person name="Kumar P.L."/>
            <person name="Obidiegwu J.E."/>
            <person name="Bhattacharjee R."/>
            <person name="Rokhsar D.S."/>
        </authorList>
    </citation>
    <scope>NUCLEOTIDE SEQUENCE [LARGE SCALE GENOMIC DNA]</scope>
    <source>
        <strain evidence="2">cv. TDa95/00328</strain>
    </source>
</reference>
<keyword evidence="2" id="KW-1185">Reference proteome</keyword>
<name>A0ACB7UHS0_DIOAL</name>
<comment type="caution">
    <text evidence="1">The sequence shown here is derived from an EMBL/GenBank/DDBJ whole genome shotgun (WGS) entry which is preliminary data.</text>
</comment>
<keyword evidence="1" id="KW-0695">RNA-directed DNA polymerase</keyword>
<proteinExistence type="predicted"/>
<sequence length="330" mass="37968">MMNQDFISLDHFDGGNLTRCKDKLKFMLTALIVFYILDQDLTQIPPPNDDYSNDLITQRKKRKEDEVVCRVLILNSLSNHLYDLYTSEKSSLNIWNVLEFIYKVEEAVGAIVAKLRSSCDGYRKELIHDSKYFNLEELQKHLRIEEEPRGRKKNDESFNGNNKANEQTKFNKIKKVDCFVCKKSGHYARGCKFKKVHKSETNSLDLKSNIGATINQNTCATVHVCYDKSLLKIYITVDDGQEVQIGNEVRFKVIVILTNVLHVLDMNRNLVSGDLLSKPRINSVYESGKFILSRNGIFVGKWISCNGMIKLYVVLVENNNKVDFAYMAIL</sequence>
<gene>
    <name evidence="1" type="ORF">IHE45_16G054000</name>
</gene>
<dbReference type="EMBL" id="CM037026">
    <property type="protein sequence ID" value="KAH7659787.1"/>
    <property type="molecule type" value="Genomic_DNA"/>
</dbReference>
<accession>A0ACB7UHS0</accession>
<dbReference type="EC" id="2.7.7.49" evidence="1"/>
<evidence type="ECO:0000313" key="1">
    <source>
        <dbReference type="EMBL" id="KAH7659787.1"/>
    </source>
</evidence>
<protein>
    <submittedName>
        <fullName evidence="1">RNA-directed DNA polymerase protein</fullName>
        <ecNumber evidence="1">2.7.7.49</ecNumber>
    </submittedName>
</protein>
<dbReference type="Proteomes" id="UP000827976">
    <property type="component" value="Chromosome 16"/>
</dbReference>
<keyword evidence="1" id="KW-0548">Nucleotidyltransferase</keyword>
<organism evidence="1 2">
    <name type="scientific">Dioscorea alata</name>
    <name type="common">Purple yam</name>
    <dbReference type="NCBI Taxonomy" id="55571"/>
    <lineage>
        <taxon>Eukaryota</taxon>
        <taxon>Viridiplantae</taxon>
        <taxon>Streptophyta</taxon>
        <taxon>Embryophyta</taxon>
        <taxon>Tracheophyta</taxon>
        <taxon>Spermatophyta</taxon>
        <taxon>Magnoliopsida</taxon>
        <taxon>Liliopsida</taxon>
        <taxon>Dioscoreales</taxon>
        <taxon>Dioscoreaceae</taxon>
        <taxon>Dioscorea</taxon>
    </lineage>
</organism>
<keyword evidence="1" id="KW-0808">Transferase</keyword>